<dbReference type="Pfam" id="PF15978">
    <property type="entry name" value="TnsD"/>
    <property type="match status" value="2"/>
</dbReference>
<evidence type="ECO:0000259" key="2">
    <source>
        <dbReference type="Pfam" id="PF15978"/>
    </source>
</evidence>
<comment type="caution">
    <text evidence="3">The sequence shown here is derived from an EMBL/GenBank/DDBJ whole genome shotgun (WGS) entry which is preliminary data.</text>
</comment>
<dbReference type="InterPro" id="IPR032750">
    <property type="entry name" value="TnsD_C"/>
</dbReference>
<protein>
    <submittedName>
        <fullName evidence="3">TniQ family protein</fullName>
    </submittedName>
</protein>
<feature type="domain" description="TniQ" evidence="1">
    <location>
        <begin position="15"/>
        <end position="169"/>
    </location>
</feature>
<feature type="domain" description="Transposon Tn7 transposition protein TnsD C-terminal" evidence="2">
    <location>
        <begin position="331"/>
        <end position="509"/>
    </location>
</feature>
<proteinExistence type="predicted"/>
<dbReference type="RefSeq" id="WP_207599014.1">
    <property type="nucleotide sequence ID" value="NZ_JAFNJU010000003.1"/>
</dbReference>
<dbReference type="Pfam" id="PF06527">
    <property type="entry name" value="TniQ"/>
    <property type="match status" value="1"/>
</dbReference>
<evidence type="ECO:0000259" key="1">
    <source>
        <dbReference type="Pfam" id="PF06527"/>
    </source>
</evidence>
<organism evidence="3 4">
    <name type="scientific">Proteiniclasticum aestuarii</name>
    <dbReference type="NCBI Taxonomy" id="2817862"/>
    <lineage>
        <taxon>Bacteria</taxon>
        <taxon>Bacillati</taxon>
        <taxon>Bacillota</taxon>
        <taxon>Clostridia</taxon>
        <taxon>Eubacteriales</taxon>
        <taxon>Clostridiaceae</taxon>
        <taxon>Proteiniclasticum</taxon>
    </lineage>
</organism>
<gene>
    <name evidence="3" type="ORF">J3A84_05555</name>
</gene>
<dbReference type="InterPro" id="IPR009492">
    <property type="entry name" value="TniQ"/>
</dbReference>
<accession>A0A939HA34</accession>
<dbReference type="Proteomes" id="UP000664218">
    <property type="component" value="Unassembled WGS sequence"/>
</dbReference>
<evidence type="ECO:0000313" key="4">
    <source>
        <dbReference type="Proteomes" id="UP000664218"/>
    </source>
</evidence>
<dbReference type="AlphaFoldDB" id="A0A939HA34"/>
<dbReference type="EMBL" id="JAFNJU010000003">
    <property type="protein sequence ID" value="MBO1264505.1"/>
    <property type="molecule type" value="Genomic_DNA"/>
</dbReference>
<feature type="domain" description="Transposon Tn7 transposition protein TnsD C-terminal" evidence="2">
    <location>
        <begin position="215"/>
        <end position="317"/>
    </location>
</feature>
<keyword evidence="4" id="KW-1185">Reference proteome</keyword>
<sequence length="570" mass="68040">MKKTVYCLEVDEVYFFPVAYPDELFYSIMARYNTMTGNNAAIHTVDDVFQTKTAVSTIEFPSRLNMLSLSMPSTIQLDVRSIIEKNTLLNFYCAFKSPEIKKEIIKRMLESDGKGVHIKLGLVSGGVSFHRYLRYCPSCYIDDMKKFGMPYFHREHQISGVFQCTRHKIITKDSNVLRNPPNRQIWKELKETSEVVAARSEVYSLQTMKHIEMYAEWAKYLLENPQSKSLDWIKKRYRIILFEKGYVRLNNYTKVAKFIEDLKEYFSDEYLRMMKSNESYNWVKDILVSGVKNPDVTRHLILLQFLNIHPKEFFAATLDLDKIDIRSYFQNAWDKNLVELIKMGKSQREICKILGTSRKTIILATERLGIAAEWKYNGGRRYERTYEETEEFIKKKKEMEKFWEKWHKENPDLSSHAIREKHDHIYSWLKKYDKEWMNERYIRKNNTSNDRVNWGRRDEKLYVEARNIVEAMKARGNKRITVGRVAAYLNIKGWVYKKKNKIPKTMDYLNKEVETVDEFHKRKLMHTYDKLKTITVVTYNSLFEASKINYRYKDKLREFGEKLINGNHFK</sequence>
<name>A0A939HA34_9CLOT</name>
<reference evidence="3" key="1">
    <citation type="submission" date="2021-03" db="EMBL/GenBank/DDBJ databases">
        <title>Proteiniclasticum marinus sp. nov., isolated from tidal flat sediment.</title>
        <authorList>
            <person name="Namirimu T."/>
            <person name="Yang J.-A."/>
            <person name="Yang S.-H."/>
            <person name="Kim Y.-J."/>
            <person name="Kwon K.K."/>
        </authorList>
    </citation>
    <scope>NUCLEOTIDE SEQUENCE</scope>
    <source>
        <strain evidence="3">SCR006</strain>
    </source>
</reference>
<evidence type="ECO:0000313" key="3">
    <source>
        <dbReference type="EMBL" id="MBO1264505.1"/>
    </source>
</evidence>